<accession>A0ABT8G4J4</accession>
<gene>
    <name evidence="9" type="ORF">QQX04_13760</name>
</gene>
<proteinExistence type="inferred from homology"/>
<dbReference type="Proteomes" id="UP001172738">
    <property type="component" value="Unassembled WGS sequence"/>
</dbReference>
<dbReference type="PANTHER" id="PTHR43386:SF1">
    <property type="entry name" value="D,D-DIPEPTIDE TRANSPORT SYSTEM PERMEASE PROTEIN DDPC-RELATED"/>
    <property type="match status" value="1"/>
</dbReference>
<evidence type="ECO:0000256" key="6">
    <source>
        <dbReference type="ARBA" id="ARBA00023136"/>
    </source>
</evidence>
<dbReference type="InterPro" id="IPR035906">
    <property type="entry name" value="MetI-like_sf"/>
</dbReference>
<keyword evidence="4 7" id="KW-0812">Transmembrane</keyword>
<dbReference type="RefSeq" id="WP_301130162.1">
    <property type="nucleotide sequence ID" value="NZ_JAUHPV010000011.1"/>
</dbReference>
<feature type="domain" description="ABC transmembrane type-1" evidence="8">
    <location>
        <begin position="107"/>
        <end position="309"/>
    </location>
</feature>
<sequence>MTENTDKPDETEGLSIGRIVWGRFVRHKAAMVSAVVLAFTVILVFTSIGVGALPGWWKWGPNDRSDLVNPKGAPTMGFENGSFQIGEHPFGQDEIGRDIFARVMQGAQVSVLVMVIMGVVATTLGVIIGAYAGYYRGWVDNVLMRMTEVVIAIPTLVVTAVVGRMLSDRTVVLGPIEITTKDPWVFGLVLGLLLWPGLARLVRAEYLSLREREFVDAAKVAGAEDRSIMFRHILPNAMGVIIVNATLLMAAATILEASLSFLGFGIQAPNVSLGTLISQYSSSFQVRPWLFWWPGLFIITFALTINLIGDGLRDAFDPRQKRIPKARELAKRAATKQESEVGS</sequence>
<dbReference type="Pfam" id="PF00528">
    <property type="entry name" value="BPD_transp_1"/>
    <property type="match status" value="1"/>
</dbReference>
<dbReference type="Pfam" id="PF12911">
    <property type="entry name" value="OppC_N"/>
    <property type="match status" value="1"/>
</dbReference>
<evidence type="ECO:0000256" key="5">
    <source>
        <dbReference type="ARBA" id="ARBA00022989"/>
    </source>
</evidence>
<keyword evidence="6 7" id="KW-0472">Membrane</keyword>
<feature type="transmembrane region" description="Helical" evidence="7">
    <location>
        <begin position="111"/>
        <end position="134"/>
    </location>
</feature>
<feature type="transmembrane region" description="Helical" evidence="7">
    <location>
        <begin position="290"/>
        <end position="312"/>
    </location>
</feature>
<evidence type="ECO:0000256" key="4">
    <source>
        <dbReference type="ARBA" id="ARBA00022692"/>
    </source>
</evidence>
<keyword evidence="5 7" id="KW-1133">Transmembrane helix</keyword>
<dbReference type="Gene3D" id="1.10.3720.10">
    <property type="entry name" value="MetI-like"/>
    <property type="match status" value="1"/>
</dbReference>
<feature type="transmembrane region" description="Helical" evidence="7">
    <location>
        <begin position="32"/>
        <end position="57"/>
    </location>
</feature>
<evidence type="ECO:0000256" key="2">
    <source>
        <dbReference type="ARBA" id="ARBA00022448"/>
    </source>
</evidence>
<evidence type="ECO:0000256" key="3">
    <source>
        <dbReference type="ARBA" id="ARBA00022475"/>
    </source>
</evidence>
<protein>
    <submittedName>
        <fullName evidence="9">ABC transporter permease</fullName>
    </submittedName>
</protein>
<dbReference type="InterPro" id="IPR000515">
    <property type="entry name" value="MetI-like"/>
</dbReference>
<evidence type="ECO:0000256" key="7">
    <source>
        <dbReference type="RuleBase" id="RU363032"/>
    </source>
</evidence>
<reference evidence="9" key="1">
    <citation type="submission" date="2023-06" db="EMBL/GenBank/DDBJ databases">
        <title>SYSU T00b26.</title>
        <authorList>
            <person name="Gao L."/>
            <person name="Fang B.-Z."/>
            <person name="Li W.-J."/>
        </authorList>
    </citation>
    <scope>NUCLEOTIDE SEQUENCE</scope>
    <source>
        <strain evidence="9">SYSU T00b26</strain>
    </source>
</reference>
<comment type="similarity">
    <text evidence="7">Belongs to the binding-protein-dependent transport system permease family.</text>
</comment>
<comment type="caution">
    <text evidence="9">The sequence shown here is derived from an EMBL/GenBank/DDBJ whole genome shotgun (WGS) entry which is preliminary data.</text>
</comment>
<dbReference type="SUPFAM" id="SSF161098">
    <property type="entry name" value="MetI-like"/>
    <property type="match status" value="1"/>
</dbReference>
<keyword evidence="10" id="KW-1185">Reference proteome</keyword>
<evidence type="ECO:0000256" key="1">
    <source>
        <dbReference type="ARBA" id="ARBA00004651"/>
    </source>
</evidence>
<dbReference type="InterPro" id="IPR050366">
    <property type="entry name" value="BP-dependent_transpt_permease"/>
</dbReference>
<evidence type="ECO:0000259" key="8">
    <source>
        <dbReference type="PROSITE" id="PS50928"/>
    </source>
</evidence>
<dbReference type="EMBL" id="JAUHPV010000011">
    <property type="protein sequence ID" value="MDN4474062.1"/>
    <property type="molecule type" value="Genomic_DNA"/>
</dbReference>
<evidence type="ECO:0000313" key="10">
    <source>
        <dbReference type="Proteomes" id="UP001172738"/>
    </source>
</evidence>
<dbReference type="InterPro" id="IPR025966">
    <property type="entry name" value="OppC_N"/>
</dbReference>
<dbReference type="CDD" id="cd06261">
    <property type="entry name" value="TM_PBP2"/>
    <property type="match status" value="1"/>
</dbReference>
<organism evidence="9 10">
    <name type="scientific">Demequina zhanjiangensis</name>
    <dbReference type="NCBI Taxonomy" id="3051659"/>
    <lineage>
        <taxon>Bacteria</taxon>
        <taxon>Bacillati</taxon>
        <taxon>Actinomycetota</taxon>
        <taxon>Actinomycetes</taxon>
        <taxon>Micrococcales</taxon>
        <taxon>Demequinaceae</taxon>
        <taxon>Demequina</taxon>
    </lineage>
</organism>
<feature type="transmembrane region" description="Helical" evidence="7">
    <location>
        <begin position="233"/>
        <end position="255"/>
    </location>
</feature>
<evidence type="ECO:0000313" key="9">
    <source>
        <dbReference type="EMBL" id="MDN4474062.1"/>
    </source>
</evidence>
<dbReference type="PROSITE" id="PS50928">
    <property type="entry name" value="ABC_TM1"/>
    <property type="match status" value="1"/>
</dbReference>
<dbReference type="PANTHER" id="PTHR43386">
    <property type="entry name" value="OLIGOPEPTIDE TRANSPORT SYSTEM PERMEASE PROTEIN APPC"/>
    <property type="match status" value="1"/>
</dbReference>
<name>A0ABT8G4J4_9MICO</name>
<keyword evidence="2 7" id="KW-0813">Transport</keyword>
<feature type="transmembrane region" description="Helical" evidence="7">
    <location>
        <begin position="146"/>
        <end position="163"/>
    </location>
</feature>
<keyword evidence="3" id="KW-1003">Cell membrane</keyword>
<comment type="subcellular location">
    <subcellularLocation>
        <location evidence="1 7">Cell membrane</location>
        <topology evidence="1 7">Multi-pass membrane protein</topology>
    </subcellularLocation>
</comment>
<feature type="transmembrane region" description="Helical" evidence="7">
    <location>
        <begin position="183"/>
        <end position="202"/>
    </location>
</feature>